<reference evidence="2" key="1">
    <citation type="journal article" date="2015" name="Genome Announc.">
        <title>Draft whole-genome sequence of the biocontrol agent Trichoderma harzianum T6776.</title>
        <authorList>
            <person name="Baroncelli R."/>
            <person name="Piaggeschi G."/>
            <person name="Fiorini L."/>
            <person name="Bertolini E."/>
            <person name="Zapparata A."/>
            <person name="Pe M.E."/>
            <person name="Sarrocco S."/>
            <person name="Vannacci G."/>
        </authorList>
    </citation>
    <scope>NUCLEOTIDE SEQUENCE [LARGE SCALE GENOMIC DNA]</scope>
    <source>
        <strain evidence="2">T6776</strain>
    </source>
</reference>
<dbReference type="AlphaFoldDB" id="A0A0F9X7N8"/>
<dbReference type="Proteomes" id="UP000034112">
    <property type="component" value="Unassembled WGS sequence"/>
</dbReference>
<dbReference type="EMBL" id="JOKZ01000712">
    <property type="protein sequence ID" value="KKO96842.1"/>
    <property type="molecule type" value="Genomic_DNA"/>
</dbReference>
<name>A0A0F9X7N8_TRIHA</name>
<evidence type="ECO:0000313" key="1">
    <source>
        <dbReference type="EMBL" id="KKO96842.1"/>
    </source>
</evidence>
<organism evidence="1 2">
    <name type="scientific">Trichoderma harzianum</name>
    <name type="common">Hypocrea lixii</name>
    <dbReference type="NCBI Taxonomy" id="5544"/>
    <lineage>
        <taxon>Eukaryota</taxon>
        <taxon>Fungi</taxon>
        <taxon>Dikarya</taxon>
        <taxon>Ascomycota</taxon>
        <taxon>Pezizomycotina</taxon>
        <taxon>Sordariomycetes</taxon>
        <taxon>Hypocreomycetidae</taxon>
        <taxon>Hypocreales</taxon>
        <taxon>Hypocreaceae</taxon>
        <taxon>Trichoderma</taxon>
    </lineage>
</organism>
<dbReference type="OrthoDB" id="5245608at2759"/>
<comment type="caution">
    <text evidence="1">The sequence shown here is derived from an EMBL/GenBank/DDBJ whole genome shotgun (WGS) entry which is preliminary data.</text>
</comment>
<accession>A0A0F9X7N8</accession>
<evidence type="ECO:0000313" key="2">
    <source>
        <dbReference type="Proteomes" id="UP000034112"/>
    </source>
</evidence>
<proteinExistence type="predicted"/>
<protein>
    <submittedName>
        <fullName evidence="1">Uncharacterized protein</fullName>
    </submittedName>
</protein>
<gene>
    <name evidence="1" type="ORF">THAR02_11055</name>
</gene>
<sequence length="225" mass="25612">MFIGLIDSLQPYNDDMVTRVCDYTGTSLSWIPGPCSMSLEAIYRFAIKENNRIAYHANPNVCFIATAVNFSNKRNPPLHPPLVASWFNCHDDENMSFDKRKSQWAWTYNALSNVATMSHIFHLELPHVEQIKAWQQWTPEEHKEVLEVLRTGARLPIVDRLLSVWGLNSRNLFRVSEDKPSDARASAIEAGRAIYPTLVQIGSKASLSQYEFEYYLTVPPPALPG</sequence>